<dbReference type="PROSITE" id="PS51257">
    <property type="entry name" value="PROKAR_LIPOPROTEIN"/>
    <property type="match status" value="1"/>
</dbReference>
<evidence type="ECO:0008006" key="3">
    <source>
        <dbReference type="Google" id="ProtNLM"/>
    </source>
</evidence>
<protein>
    <recommendedName>
        <fullName evidence="3">Tetratricopeptide repeat protein</fullName>
    </recommendedName>
</protein>
<dbReference type="Proteomes" id="UP000247973">
    <property type="component" value="Unassembled WGS sequence"/>
</dbReference>
<dbReference type="RefSeq" id="WP_110311515.1">
    <property type="nucleotide sequence ID" value="NZ_QICL01000020.1"/>
</dbReference>
<sequence length="144" mass="16624">MKLPKLLKYYFFFLLIALSLFSCKKDNSQELLQKAQNSLAVSKPDVAMGLLDSIRNPENMDKNDYMQYIVTYIGAKYEAGKDITKDSLILVAQRYFYMKGKPDESAIANYYAAQFYDENANFPKALEFYMNTVLEADKSNNSER</sequence>
<keyword evidence="2" id="KW-1185">Reference proteome</keyword>
<gene>
    <name evidence="1" type="ORF">CLV62_12072</name>
</gene>
<comment type="caution">
    <text evidence="1">The sequence shown here is derived from an EMBL/GenBank/DDBJ whole genome shotgun (WGS) entry which is preliminary data.</text>
</comment>
<evidence type="ECO:0000313" key="2">
    <source>
        <dbReference type="Proteomes" id="UP000247973"/>
    </source>
</evidence>
<dbReference type="EMBL" id="QICL01000020">
    <property type="protein sequence ID" value="PXV62383.1"/>
    <property type="molecule type" value="Genomic_DNA"/>
</dbReference>
<dbReference type="OrthoDB" id="693260at2"/>
<organism evidence="1 2">
    <name type="scientific">Dysgonomonas alginatilytica</name>
    <dbReference type="NCBI Taxonomy" id="1605892"/>
    <lineage>
        <taxon>Bacteria</taxon>
        <taxon>Pseudomonadati</taxon>
        <taxon>Bacteroidota</taxon>
        <taxon>Bacteroidia</taxon>
        <taxon>Bacteroidales</taxon>
        <taxon>Dysgonomonadaceae</taxon>
        <taxon>Dysgonomonas</taxon>
    </lineage>
</organism>
<name>A0A2V3PND1_9BACT</name>
<proteinExistence type="predicted"/>
<dbReference type="AlphaFoldDB" id="A0A2V3PND1"/>
<evidence type="ECO:0000313" key="1">
    <source>
        <dbReference type="EMBL" id="PXV62383.1"/>
    </source>
</evidence>
<reference evidence="1 2" key="1">
    <citation type="submission" date="2018-03" db="EMBL/GenBank/DDBJ databases">
        <title>Genomic Encyclopedia of Archaeal and Bacterial Type Strains, Phase II (KMG-II): from individual species to whole genera.</title>
        <authorList>
            <person name="Goeker M."/>
        </authorList>
    </citation>
    <scope>NUCLEOTIDE SEQUENCE [LARGE SCALE GENOMIC DNA]</scope>
    <source>
        <strain evidence="1 2">DSM 100214</strain>
    </source>
</reference>
<accession>A0A2V3PND1</accession>